<reference evidence="10 11" key="1">
    <citation type="journal article" date="2016" name="Nat. Commun.">
        <title>Thousands of microbial genomes shed light on interconnected biogeochemical processes in an aquifer system.</title>
        <authorList>
            <person name="Anantharaman K."/>
            <person name="Brown C.T."/>
            <person name="Hug L.A."/>
            <person name="Sharon I."/>
            <person name="Castelle C.J."/>
            <person name="Probst A.J."/>
            <person name="Thomas B.C."/>
            <person name="Singh A."/>
            <person name="Wilkins M.J."/>
            <person name="Karaoz U."/>
            <person name="Brodie E.L."/>
            <person name="Williams K.H."/>
            <person name="Hubbard S.S."/>
            <person name="Banfield J.F."/>
        </authorList>
    </citation>
    <scope>NUCLEOTIDE SEQUENCE [LARGE SCALE GENOMIC DNA]</scope>
</reference>
<evidence type="ECO:0000313" key="10">
    <source>
        <dbReference type="EMBL" id="OGM69921.1"/>
    </source>
</evidence>
<keyword evidence="7 8" id="KW-0472">Membrane</keyword>
<evidence type="ECO:0000256" key="2">
    <source>
        <dbReference type="ARBA" id="ARBA00022475"/>
    </source>
</evidence>
<feature type="transmembrane region" description="Helical" evidence="8">
    <location>
        <begin position="370"/>
        <end position="389"/>
    </location>
</feature>
<feature type="transmembrane region" description="Helical" evidence="8">
    <location>
        <begin position="168"/>
        <end position="184"/>
    </location>
</feature>
<dbReference type="Pfam" id="PF13231">
    <property type="entry name" value="PMT_2"/>
    <property type="match status" value="1"/>
</dbReference>
<sequence length="674" mass="76972">MKSTKMIAIFLAAAFFVAGLLTLPHYGINWDTINHLSRGQAYLNYFLTGKKDFSNRPPFFEGWPGPDGDKGWYLQDPNNLLLDADRPKSEVSSRSMYEHPTTPMSYYQNEDGGHPPLSDILSSVFNRILFGELRLVNDVDSYRIYGILLAAALVGLVFYWMEQVYGSFAGFVATLSLALYPLFWSESHFNTEKDIPETVYWSFLLFSVWKGATTKNWRWILASGVFFGLALGTKFNVLFAPLVILPWLIASSPKLFAKRWFIVSGFAAVVIGLTIFIGSWPYLWPDIIERVPQVFGFYKKIGTGAQEGFNIYPLQWIFYTTPIIILVLAILGIFFAKKNSLYFLFLLWFVVPIGRVVWPGTTTYGGVRQLMEYIPALAIFAGLGAERLLAICPRQLRLVVASAVVLPFVFLILTLTKIHPNENVYFNRLIGGLAGAKERQVPYWGFSFGAPYRQGALWLNENTPPGADVAYVYELIPNLPRIFLRPDLNLYNQNRSGYLRRGEYAMTLVYDGTAQRSYYDMYLDRFIEPVYEIKVDDVTIFAIWKNDDEHLKVNWEEEIAAGVGVQEETDSLTFDLGVARKLSRLEITYSQSSCAPMDLGYVQISYDRTVWDRLPGNLPDTWRIFYTLGEQPKDGYLIEPFVGQEARFVKVTMSPTDSCLKNVTDFKLYYFVDK</sequence>
<feature type="transmembrane region" description="Helical" evidence="8">
    <location>
        <begin position="396"/>
        <end position="415"/>
    </location>
</feature>
<feature type="transmembrane region" description="Helical" evidence="8">
    <location>
        <begin position="219"/>
        <end position="248"/>
    </location>
</feature>
<gene>
    <name evidence="10" type="ORF">A2975_04910</name>
</gene>
<evidence type="ECO:0000256" key="7">
    <source>
        <dbReference type="ARBA" id="ARBA00023136"/>
    </source>
</evidence>
<dbReference type="STRING" id="1802525.A2975_04910"/>
<evidence type="ECO:0000313" key="11">
    <source>
        <dbReference type="Proteomes" id="UP000178429"/>
    </source>
</evidence>
<keyword evidence="2" id="KW-1003">Cell membrane</keyword>
<dbReference type="InterPro" id="IPR038731">
    <property type="entry name" value="RgtA/B/C-like"/>
</dbReference>
<evidence type="ECO:0000256" key="5">
    <source>
        <dbReference type="ARBA" id="ARBA00022692"/>
    </source>
</evidence>
<evidence type="ECO:0000259" key="9">
    <source>
        <dbReference type="Pfam" id="PF13231"/>
    </source>
</evidence>
<feature type="transmembrane region" description="Helical" evidence="8">
    <location>
        <begin position="341"/>
        <end position="358"/>
    </location>
</feature>
<dbReference type="GO" id="GO:0005886">
    <property type="term" value="C:plasma membrane"/>
    <property type="evidence" value="ECO:0007669"/>
    <property type="project" value="UniProtKB-SubCell"/>
</dbReference>
<accession>A0A1F8C0N5</accession>
<dbReference type="InterPro" id="IPR050297">
    <property type="entry name" value="LipidA_mod_glycosyltrf_83"/>
</dbReference>
<name>A0A1F8C0N5_9BACT</name>
<feature type="transmembrane region" description="Helical" evidence="8">
    <location>
        <begin position="260"/>
        <end position="283"/>
    </location>
</feature>
<comment type="caution">
    <text evidence="10">The sequence shown here is derived from an EMBL/GenBank/DDBJ whole genome shotgun (WGS) entry which is preliminary data.</text>
</comment>
<evidence type="ECO:0000256" key="8">
    <source>
        <dbReference type="SAM" id="Phobius"/>
    </source>
</evidence>
<keyword evidence="5 8" id="KW-0812">Transmembrane</keyword>
<dbReference type="PANTHER" id="PTHR33908:SF11">
    <property type="entry name" value="MEMBRANE PROTEIN"/>
    <property type="match status" value="1"/>
</dbReference>
<feature type="transmembrane region" description="Helical" evidence="8">
    <location>
        <begin position="142"/>
        <end position="161"/>
    </location>
</feature>
<evidence type="ECO:0000256" key="1">
    <source>
        <dbReference type="ARBA" id="ARBA00004651"/>
    </source>
</evidence>
<keyword evidence="3" id="KW-0328">Glycosyltransferase</keyword>
<dbReference type="GO" id="GO:0009103">
    <property type="term" value="P:lipopolysaccharide biosynthetic process"/>
    <property type="evidence" value="ECO:0007669"/>
    <property type="project" value="UniProtKB-ARBA"/>
</dbReference>
<keyword evidence="6 8" id="KW-1133">Transmembrane helix</keyword>
<feature type="domain" description="Glycosyltransferase RgtA/B/C/D-like" evidence="9">
    <location>
        <begin position="114"/>
        <end position="271"/>
    </location>
</feature>
<evidence type="ECO:0000256" key="6">
    <source>
        <dbReference type="ARBA" id="ARBA00022989"/>
    </source>
</evidence>
<comment type="subcellular location">
    <subcellularLocation>
        <location evidence="1">Cell membrane</location>
        <topology evidence="1">Multi-pass membrane protein</topology>
    </subcellularLocation>
</comment>
<protein>
    <recommendedName>
        <fullName evidence="9">Glycosyltransferase RgtA/B/C/D-like domain-containing protein</fullName>
    </recommendedName>
</protein>
<evidence type="ECO:0000256" key="4">
    <source>
        <dbReference type="ARBA" id="ARBA00022679"/>
    </source>
</evidence>
<dbReference type="Proteomes" id="UP000178429">
    <property type="component" value="Unassembled WGS sequence"/>
</dbReference>
<dbReference type="GO" id="GO:0016763">
    <property type="term" value="F:pentosyltransferase activity"/>
    <property type="evidence" value="ECO:0007669"/>
    <property type="project" value="TreeGrafter"/>
</dbReference>
<organism evidence="10 11">
    <name type="scientific">Candidatus Woesebacteria bacterium RIFCSPLOWO2_01_FULL_44_14</name>
    <dbReference type="NCBI Taxonomy" id="1802525"/>
    <lineage>
        <taxon>Bacteria</taxon>
        <taxon>Candidatus Woeseibacteriota</taxon>
    </lineage>
</organism>
<dbReference type="AlphaFoldDB" id="A0A1F8C0N5"/>
<feature type="transmembrane region" description="Helical" evidence="8">
    <location>
        <begin position="316"/>
        <end position="334"/>
    </location>
</feature>
<dbReference type="EMBL" id="MGHL01000007">
    <property type="protein sequence ID" value="OGM69921.1"/>
    <property type="molecule type" value="Genomic_DNA"/>
</dbReference>
<proteinExistence type="predicted"/>
<evidence type="ECO:0000256" key="3">
    <source>
        <dbReference type="ARBA" id="ARBA00022676"/>
    </source>
</evidence>
<keyword evidence="4" id="KW-0808">Transferase</keyword>
<dbReference type="PANTHER" id="PTHR33908">
    <property type="entry name" value="MANNOSYLTRANSFERASE YKCB-RELATED"/>
    <property type="match status" value="1"/>
</dbReference>